<dbReference type="RefSeq" id="WP_320685881.1">
    <property type="nucleotide sequence ID" value="NZ_JAXBLV010000077.1"/>
</dbReference>
<feature type="transmembrane region" description="Helical" evidence="2">
    <location>
        <begin position="396"/>
        <end position="418"/>
    </location>
</feature>
<evidence type="ECO:0000256" key="2">
    <source>
        <dbReference type="SAM" id="Phobius"/>
    </source>
</evidence>
<accession>A0ABU5EZ13</accession>
<dbReference type="SUPFAM" id="SSF82866">
    <property type="entry name" value="Multidrug efflux transporter AcrB transmembrane domain"/>
    <property type="match status" value="2"/>
</dbReference>
<feature type="region of interest" description="Disordered" evidence="1">
    <location>
        <begin position="502"/>
        <end position="542"/>
    </location>
</feature>
<dbReference type="PANTHER" id="PTHR32063">
    <property type="match status" value="1"/>
</dbReference>
<keyword evidence="2" id="KW-0472">Membrane</keyword>
<keyword evidence="2" id="KW-0812">Transmembrane</keyword>
<comment type="caution">
    <text evidence="3">The sequence shown here is derived from an EMBL/GenBank/DDBJ whole genome shotgun (WGS) entry which is preliminary data.</text>
</comment>
<feature type="transmembrane region" description="Helical" evidence="2">
    <location>
        <begin position="928"/>
        <end position="948"/>
    </location>
</feature>
<dbReference type="SUPFAM" id="SSF82714">
    <property type="entry name" value="Multidrug efflux transporter AcrB TolC docking domain, DN and DC subdomains"/>
    <property type="match status" value="2"/>
</dbReference>
<dbReference type="InterPro" id="IPR027463">
    <property type="entry name" value="AcrB_DN_DC_subdom"/>
</dbReference>
<dbReference type="SUPFAM" id="SSF82693">
    <property type="entry name" value="Multidrug efflux transporter AcrB pore domain, PN1, PN2, PC1 and PC2 subdomains"/>
    <property type="match status" value="3"/>
</dbReference>
<feature type="transmembrane region" description="Helical" evidence="2">
    <location>
        <begin position="471"/>
        <end position="498"/>
    </location>
</feature>
<feature type="transmembrane region" description="Helical" evidence="2">
    <location>
        <begin position="569"/>
        <end position="589"/>
    </location>
</feature>
<name>A0ABU5EZ13_9BACT</name>
<evidence type="ECO:0000256" key="1">
    <source>
        <dbReference type="SAM" id="MobiDB-lite"/>
    </source>
</evidence>
<dbReference type="Pfam" id="PF00873">
    <property type="entry name" value="ACR_tran"/>
    <property type="match status" value="1"/>
</dbReference>
<feature type="transmembrane region" description="Helical" evidence="2">
    <location>
        <begin position="902"/>
        <end position="921"/>
    </location>
</feature>
<feature type="transmembrane region" description="Helical" evidence="2">
    <location>
        <begin position="954"/>
        <end position="972"/>
    </location>
</feature>
<protein>
    <submittedName>
        <fullName evidence="3">Efflux RND transporter permease subunit</fullName>
    </submittedName>
</protein>
<feature type="transmembrane region" description="Helical" evidence="2">
    <location>
        <begin position="439"/>
        <end position="459"/>
    </location>
</feature>
<feature type="transmembrane region" description="Helical" evidence="2">
    <location>
        <begin position="12"/>
        <end position="30"/>
    </location>
</feature>
<dbReference type="Gene3D" id="1.20.1640.10">
    <property type="entry name" value="Multidrug efflux transporter AcrB transmembrane domain"/>
    <property type="match status" value="2"/>
</dbReference>
<dbReference type="PRINTS" id="PR00702">
    <property type="entry name" value="ACRIFLAVINRP"/>
</dbReference>
<gene>
    <name evidence="3" type="ORF">R5W23_006238</name>
</gene>
<dbReference type="EMBL" id="JAXBLV010000077">
    <property type="protein sequence ID" value="MDY3559048.1"/>
    <property type="molecule type" value="Genomic_DNA"/>
</dbReference>
<dbReference type="PANTHER" id="PTHR32063:SF0">
    <property type="entry name" value="SWARMING MOTILITY PROTEIN SWRC"/>
    <property type="match status" value="1"/>
</dbReference>
<proteinExistence type="predicted"/>
<keyword evidence="2" id="KW-1133">Transmembrane helix</keyword>
<evidence type="ECO:0000313" key="4">
    <source>
        <dbReference type="Proteomes" id="UP001272242"/>
    </source>
</evidence>
<dbReference type="Gene3D" id="3.30.70.1430">
    <property type="entry name" value="Multidrug efflux transporter AcrB pore domain"/>
    <property type="match status" value="2"/>
</dbReference>
<feature type="transmembrane region" description="Helical" evidence="2">
    <location>
        <begin position="341"/>
        <end position="360"/>
    </location>
</feature>
<feature type="transmembrane region" description="Helical" evidence="2">
    <location>
        <begin position="1034"/>
        <end position="1057"/>
    </location>
</feature>
<dbReference type="InterPro" id="IPR001036">
    <property type="entry name" value="Acrflvin-R"/>
</dbReference>
<feature type="transmembrane region" description="Helical" evidence="2">
    <location>
        <begin position="1003"/>
        <end position="1022"/>
    </location>
</feature>
<reference evidence="4" key="1">
    <citation type="journal article" date="2023" name="Mar. Drugs">
        <title>Gemmata algarum, a Novel Planctomycete Isolated from an Algal Mat, Displays Antimicrobial Activity.</title>
        <authorList>
            <person name="Kumar G."/>
            <person name="Kallscheuer N."/>
            <person name="Kashif M."/>
            <person name="Ahamad S."/>
            <person name="Jagadeeshwari U."/>
            <person name="Pannikurungottu S."/>
            <person name="Haufschild T."/>
            <person name="Kabuu M."/>
            <person name="Sasikala C."/>
            <person name="Jogler C."/>
            <person name="Ramana C."/>
        </authorList>
    </citation>
    <scope>NUCLEOTIDE SEQUENCE [LARGE SCALE GENOMIC DNA]</scope>
    <source>
        <strain evidence="4">JC673</strain>
    </source>
</reference>
<keyword evidence="4" id="KW-1185">Reference proteome</keyword>
<dbReference type="Gene3D" id="3.30.70.1320">
    <property type="entry name" value="Multidrug efflux transporter AcrB pore domain like"/>
    <property type="match status" value="1"/>
</dbReference>
<sequence>MAIWDICIRRPVFTTMLVLGPVVLGMASYGRLGVELFPNVDVPVVVVTTTLRGASVDEMESSVTRPVEEAVNTVSGIDELRSTTKEGVSSVVIGFKLERNGDIAAQDVRDRISTLLPRLPFGTDAPVVEKFNLDAAPVVTVVVSGGPGRKLREVTEIAKKQIKEDLEGVTGVGSVVLVGGEQRAVNVTLRPERLRALSPPLSPEDVRRALAAQNIELPGGKVDGGAQERGLRVVGRIQTPVDFENVIIETRTDENGLKYAVRVKDVADVTDDIEEPRGKSRLDGNVAVSLVIQKQSGGNTVAVADRVKERLAKIQSGLPADIKTEIIRDQSKFIKGSIEEVKFHLVLAAVLVIATIFIFLRDWRATLIAATAVPTSIVGTFAFMDVMGFSLNNMTLLGLILAVGIVIDDAVVVLENVFRYTEEYGLSGWDAASKATQEIALAVVATTLSLVVIFAPIAFMSGQVGRFFNSFGFVVAFAILMSMAVSFTLTPMLCARLLKGQTPPPGPRPAGRGGEGTEESHAPDAAASSPALQGGGRGVGSAGDSSHAHAGWLTRWYVGTLAWSLRHRWVIVLATVLTFLSTPVLFMIVGTDFVPKDDQSEFEVAITLKEGATLKTAEAQCAEIEAKLKTVRGVTNVFTVIGPTDGRAPKGQGDVTQVNIYCRMTDLTTRTFHQRDAMADARVVMAEYPDLRTSVQDVKLISSSAFKNAQLDLSIRGPDGDKLDRYAAEIMKKMKANPKFTDVDTNAAARSPELQVRIDRQRAADQKVNVQGVATALSLLVGGEPVTKYKEGSDQYDVWLRAALPSRDRSATIDQLLVPDTKGQMVELRTLARLTDERGPATIERYNRQRQIGVQCNFAPGVALGNVLPEVEGYVKELDLPPEYRYEFLGEAKLMADSNANFLLAFFLAFVFMYMILAAQFESLVHPITILMAVPLTLPFALISLMLLRTPLDIYAMIGLFMLFGIVKKNGILQVDYTNVLIAKGLPRDEAILRANEARFRPILMTTVMLVAAMIPIATGSGPGAGARASMAKVILGGQLLSLLLSLLVTPVAYSIWDDMMNRGKRVAAWIDRRRTRPAPVAIAMAEPAAEHAAAETVQEVPVFREAGSDAAPTGS</sequence>
<evidence type="ECO:0000313" key="3">
    <source>
        <dbReference type="EMBL" id="MDY3559048.1"/>
    </source>
</evidence>
<dbReference type="Gene3D" id="3.30.70.1440">
    <property type="entry name" value="Multidrug efflux transporter AcrB pore domain"/>
    <property type="match status" value="1"/>
</dbReference>
<dbReference type="Proteomes" id="UP001272242">
    <property type="component" value="Unassembled WGS sequence"/>
</dbReference>
<dbReference type="Gene3D" id="3.30.2090.10">
    <property type="entry name" value="Multidrug efflux transporter AcrB TolC docking domain, DN and DC subdomains"/>
    <property type="match status" value="2"/>
</dbReference>
<feature type="transmembrane region" description="Helical" evidence="2">
    <location>
        <begin position="367"/>
        <end position="384"/>
    </location>
</feature>
<organism evidence="3 4">
    <name type="scientific">Gemmata algarum</name>
    <dbReference type="NCBI Taxonomy" id="2975278"/>
    <lineage>
        <taxon>Bacteria</taxon>
        <taxon>Pseudomonadati</taxon>
        <taxon>Planctomycetota</taxon>
        <taxon>Planctomycetia</taxon>
        <taxon>Gemmatales</taxon>
        <taxon>Gemmataceae</taxon>
        <taxon>Gemmata</taxon>
    </lineage>
</organism>